<evidence type="ECO:0000256" key="1">
    <source>
        <dbReference type="ARBA" id="ARBA00022614"/>
    </source>
</evidence>
<dbReference type="OrthoDB" id="676979at2759"/>
<dbReference type="PROSITE" id="PS51450">
    <property type="entry name" value="LRR"/>
    <property type="match status" value="1"/>
</dbReference>
<dbReference type="GeneID" id="14916196"/>
<proteinExistence type="predicted"/>
<feature type="compositionally biased region" description="Basic residues" evidence="3">
    <location>
        <begin position="80"/>
        <end position="89"/>
    </location>
</feature>
<organism evidence="4 5">
    <name type="scientific">Acanthamoeba castellanii (strain ATCC 30010 / Neff)</name>
    <dbReference type="NCBI Taxonomy" id="1257118"/>
    <lineage>
        <taxon>Eukaryota</taxon>
        <taxon>Amoebozoa</taxon>
        <taxon>Discosea</taxon>
        <taxon>Longamoebia</taxon>
        <taxon>Centramoebida</taxon>
        <taxon>Acanthamoebidae</taxon>
        <taxon>Acanthamoeba</taxon>
    </lineage>
</organism>
<evidence type="ECO:0000256" key="2">
    <source>
        <dbReference type="ARBA" id="ARBA00022737"/>
    </source>
</evidence>
<dbReference type="VEuPathDB" id="AmoebaDB:ACA1_164510"/>
<dbReference type="InterPro" id="IPR003591">
    <property type="entry name" value="Leu-rich_rpt_typical-subtyp"/>
</dbReference>
<feature type="compositionally biased region" description="Acidic residues" evidence="3">
    <location>
        <begin position="155"/>
        <end position="164"/>
    </location>
</feature>
<dbReference type="KEGG" id="acan:ACA1_164510"/>
<evidence type="ECO:0000313" key="4">
    <source>
        <dbReference type="EMBL" id="ELR15581.1"/>
    </source>
</evidence>
<protein>
    <submittedName>
        <fullName evidence="4">Leucine rich repeat domain containing protein</fullName>
    </submittedName>
</protein>
<dbReference type="RefSeq" id="XP_004337594.1">
    <property type="nucleotide sequence ID" value="XM_004337546.1"/>
</dbReference>
<evidence type="ECO:0000256" key="3">
    <source>
        <dbReference type="SAM" id="MobiDB-lite"/>
    </source>
</evidence>
<feature type="compositionally biased region" description="Low complexity" evidence="3">
    <location>
        <begin position="143"/>
        <end position="154"/>
    </location>
</feature>
<feature type="region of interest" description="Disordered" evidence="3">
    <location>
        <begin position="23"/>
        <end position="174"/>
    </location>
</feature>
<feature type="compositionally biased region" description="Basic and acidic residues" evidence="3">
    <location>
        <begin position="90"/>
        <end position="100"/>
    </location>
</feature>
<keyword evidence="2" id="KW-0677">Repeat</keyword>
<dbReference type="EMBL" id="KB008026">
    <property type="protein sequence ID" value="ELR15581.1"/>
    <property type="molecule type" value="Genomic_DNA"/>
</dbReference>
<keyword evidence="5" id="KW-1185">Reference proteome</keyword>
<dbReference type="SMART" id="SM00364">
    <property type="entry name" value="LRR_BAC"/>
    <property type="match status" value="5"/>
</dbReference>
<gene>
    <name evidence="4" type="ORF">ACA1_164510</name>
</gene>
<dbReference type="PANTHER" id="PTHR48051:SF1">
    <property type="entry name" value="RAS SUPPRESSOR PROTEIN 1"/>
    <property type="match status" value="1"/>
</dbReference>
<feature type="compositionally biased region" description="Basic residues" evidence="3">
    <location>
        <begin position="23"/>
        <end position="43"/>
    </location>
</feature>
<dbReference type="Pfam" id="PF13855">
    <property type="entry name" value="LRR_8"/>
    <property type="match status" value="1"/>
</dbReference>
<reference evidence="4 5" key="1">
    <citation type="journal article" date="2013" name="Genome Biol.">
        <title>Genome of Acanthamoeba castellanii highlights extensive lateral gene transfer and early evolution of tyrosine kinase signaling.</title>
        <authorList>
            <person name="Clarke M."/>
            <person name="Lohan A.J."/>
            <person name="Liu B."/>
            <person name="Lagkouvardos I."/>
            <person name="Roy S."/>
            <person name="Zafar N."/>
            <person name="Bertelli C."/>
            <person name="Schilde C."/>
            <person name="Kianianmomeni A."/>
            <person name="Burglin T.R."/>
            <person name="Frech C."/>
            <person name="Turcotte B."/>
            <person name="Kopec K.O."/>
            <person name="Synnott J.M."/>
            <person name="Choo C."/>
            <person name="Paponov I."/>
            <person name="Finkler A."/>
            <person name="Soon Heng Tan C."/>
            <person name="Hutchins A.P."/>
            <person name="Weinmeier T."/>
            <person name="Rattei T."/>
            <person name="Chu J.S."/>
            <person name="Gimenez G."/>
            <person name="Irimia M."/>
            <person name="Rigden D.J."/>
            <person name="Fitzpatrick D.A."/>
            <person name="Lorenzo-Morales J."/>
            <person name="Bateman A."/>
            <person name="Chiu C.H."/>
            <person name="Tang P."/>
            <person name="Hegemann P."/>
            <person name="Fromm H."/>
            <person name="Raoult D."/>
            <person name="Greub G."/>
            <person name="Miranda-Saavedra D."/>
            <person name="Chen N."/>
            <person name="Nash P."/>
            <person name="Ginger M.L."/>
            <person name="Horn M."/>
            <person name="Schaap P."/>
            <person name="Caler L."/>
            <person name="Loftus B."/>
        </authorList>
    </citation>
    <scope>NUCLEOTIDE SEQUENCE [LARGE SCALE GENOMIC DNA]</scope>
    <source>
        <strain evidence="4 5">Neff</strain>
    </source>
</reference>
<dbReference type="SMART" id="SM00369">
    <property type="entry name" value="LRR_TYP"/>
    <property type="match status" value="5"/>
</dbReference>
<dbReference type="InterPro" id="IPR032675">
    <property type="entry name" value="LRR_dom_sf"/>
</dbReference>
<dbReference type="Gene3D" id="3.80.10.10">
    <property type="entry name" value="Ribonuclease Inhibitor"/>
    <property type="match status" value="1"/>
</dbReference>
<dbReference type="InterPro" id="IPR050216">
    <property type="entry name" value="LRR_domain-containing"/>
</dbReference>
<dbReference type="PANTHER" id="PTHR48051">
    <property type="match status" value="1"/>
</dbReference>
<dbReference type="SUPFAM" id="SSF52058">
    <property type="entry name" value="L domain-like"/>
    <property type="match status" value="1"/>
</dbReference>
<accession>L8GU14</accession>
<dbReference type="Proteomes" id="UP000011083">
    <property type="component" value="Unassembled WGS sequence"/>
</dbReference>
<dbReference type="GO" id="GO:0005737">
    <property type="term" value="C:cytoplasm"/>
    <property type="evidence" value="ECO:0007669"/>
    <property type="project" value="TreeGrafter"/>
</dbReference>
<dbReference type="STRING" id="1257118.L8GU14"/>
<name>L8GU14_ACACF</name>
<keyword evidence="1" id="KW-0433">Leucine-rich repeat</keyword>
<evidence type="ECO:0000313" key="5">
    <source>
        <dbReference type="Proteomes" id="UP000011083"/>
    </source>
</evidence>
<dbReference type="AlphaFoldDB" id="L8GU14"/>
<dbReference type="InterPro" id="IPR001611">
    <property type="entry name" value="Leu-rich_rpt"/>
</dbReference>
<feature type="compositionally biased region" description="Low complexity" evidence="3">
    <location>
        <begin position="67"/>
        <end position="77"/>
    </location>
</feature>
<sequence>MSATTAVSKTKEEVADQEEALLLKKKKKDEKKEKKEKKAKKTKKEGDADSAVRKTTKTKKKTKEGSGEAAADGATTGELKKKKKKKKPTAKGEDQSEVKKDKKKKKKKKPEGAPSTGTDVEPRSVQQLVKDVQDAPTTPPAPKAAGAATAAPAADDSDDDDEEAAAYPTETSQEKALRIIKETKDSCRYAIALTSLQLKDDQFPEEFSDLEDIATSVDLSFNLLADIPLPLLLLSNLQRLKMQSNVLEKFSLLRGAFASLQELDLSGNNLTSLPIEIGYLANLRVFDASNNRLEALPAEIGALTKLEEFRLSGNLLCELPKTIGNCSRLEILDLVGCKLKQLPDQITYLSKLVELDVSANLLESLPAAIGLLPRLNELKATNNSLTDLPSPSPAFHTSSSNALLSFLKERLTTTIGDPKQVREYMKGLGEQREPLVQVTAPQDGKGGFVIQEKLSHEKEVQRKAETEKKDVELRDKILHLKKLSVDQYSRVNEWVYEMKNRNWAQNDPQASIHLATYVGQLKGQMDVMKERIAPYVMENYKTVQAQAMMMNEKRAQEGEDKMILLKKSVDVSLDNVSVVVRALMKGIREDPDMGKVVLFAKDLVTFYNHFGKFFGEGAAPEAEPAQPQQ</sequence>